<dbReference type="InterPro" id="IPR011990">
    <property type="entry name" value="TPR-like_helical_dom_sf"/>
</dbReference>
<dbReference type="EMBL" id="KZ613484">
    <property type="protein sequence ID" value="PMD20717.1"/>
    <property type="molecule type" value="Genomic_DNA"/>
</dbReference>
<proteinExistence type="predicted"/>
<dbReference type="OrthoDB" id="5390271at2759"/>
<gene>
    <name evidence="1" type="ORF">NA56DRAFT_627363</name>
</gene>
<dbReference type="Proteomes" id="UP000235672">
    <property type="component" value="Unassembled WGS sequence"/>
</dbReference>
<dbReference type="PANTHER" id="PTHR46082:SF11">
    <property type="entry name" value="AAA+ ATPASE DOMAIN-CONTAINING PROTEIN-RELATED"/>
    <property type="match status" value="1"/>
</dbReference>
<organism evidence="1 2">
    <name type="scientific">Hyaloscypha hepaticicola</name>
    <dbReference type="NCBI Taxonomy" id="2082293"/>
    <lineage>
        <taxon>Eukaryota</taxon>
        <taxon>Fungi</taxon>
        <taxon>Dikarya</taxon>
        <taxon>Ascomycota</taxon>
        <taxon>Pezizomycotina</taxon>
        <taxon>Leotiomycetes</taxon>
        <taxon>Helotiales</taxon>
        <taxon>Hyaloscyphaceae</taxon>
        <taxon>Hyaloscypha</taxon>
    </lineage>
</organism>
<reference evidence="1 2" key="1">
    <citation type="submission" date="2016-05" db="EMBL/GenBank/DDBJ databases">
        <title>A degradative enzymes factory behind the ericoid mycorrhizal symbiosis.</title>
        <authorList>
            <consortium name="DOE Joint Genome Institute"/>
            <person name="Martino E."/>
            <person name="Morin E."/>
            <person name="Grelet G."/>
            <person name="Kuo A."/>
            <person name="Kohler A."/>
            <person name="Daghino S."/>
            <person name="Barry K."/>
            <person name="Choi C."/>
            <person name="Cichocki N."/>
            <person name="Clum A."/>
            <person name="Copeland A."/>
            <person name="Hainaut M."/>
            <person name="Haridas S."/>
            <person name="Labutti K."/>
            <person name="Lindquist E."/>
            <person name="Lipzen A."/>
            <person name="Khouja H.-R."/>
            <person name="Murat C."/>
            <person name="Ohm R."/>
            <person name="Olson A."/>
            <person name="Spatafora J."/>
            <person name="Veneault-Fourrey C."/>
            <person name="Henrissat B."/>
            <person name="Grigoriev I."/>
            <person name="Martin F."/>
            <person name="Perotto S."/>
        </authorList>
    </citation>
    <scope>NUCLEOTIDE SEQUENCE [LARGE SCALE GENOMIC DNA]</scope>
    <source>
        <strain evidence="1 2">UAMH 7357</strain>
    </source>
</reference>
<dbReference type="AlphaFoldDB" id="A0A2J6Q372"/>
<accession>A0A2J6Q372</accession>
<dbReference type="STRING" id="1745343.A0A2J6Q372"/>
<dbReference type="Gene3D" id="1.25.40.10">
    <property type="entry name" value="Tetratricopeptide repeat domain"/>
    <property type="match status" value="2"/>
</dbReference>
<sequence>MLTTTLRGVLANVSLGAGHTEDAERIYRQLVDFFEQDPDHGEAHPDTWASQQHLAEILRQSGKLRAAEKLVRRCLANRRKFEVGNNSGILDCKSTLGSILFDAERFEEARELFMEIRQDSSNLLGPEHPQTLFAMSNLACAYRAEGLLSEAEDVDVTVLDIKKRTLDNQDGAHFSTVTSAANLASTYSCQNRWDEAEKLETWVLRERTRSLGELHPATLLARKQLAETHRHQGKAEDVQALLESKC</sequence>
<dbReference type="PANTHER" id="PTHR46082">
    <property type="entry name" value="ATP/GTP-BINDING PROTEIN-RELATED"/>
    <property type="match status" value="1"/>
</dbReference>
<name>A0A2J6Q372_9HELO</name>
<dbReference type="Pfam" id="PF13424">
    <property type="entry name" value="TPR_12"/>
    <property type="match status" value="1"/>
</dbReference>
<protein>
    <submittedName>
        <fullName evidence="1">TPR-like protein</fullName>
    </submittedName>
</protein>
<dbReference type="InterPro" id="IPR053137">
    <property type="entry name" value="NLR-like"/>
</dbReference>
<keyword evidence="2" id="KW-1185">Reference proteome</keyword>
<evidence type="ECO:0000313" key="1">
    <source>
        <dbReference type="EMBL" id="PMD20717.1"/>
    </source>
</evidence>
<dbReference type="Pfam" id="PF13374">
    <property type="entry name" value="TPR_10"/>
    <property type="match status" value="1"/>
</dbReference>
<dbReference type="SUPFAM" id="SSF48452">
    <property type="entry name" value="TPR-like"/>
    <property type="match status" value="2"/>
</dbReference>
<evidence type="ECO:0000313" key="2">
    <source>
        <dbReference type="Proteomes" id="UP000235672"/>
    </source>
</evidence>